<protein>
    <submittedName>
        <fullName evidence="2">Acyl-CoA synthetase</fullName>
    </submittedName>
</protein>
<dbReference type="Proteomes" id="UP000587991">
    <property type="component" value="Unassembled WGS sequence"/>
</dbReference>
<dbReference type="PANTHER" id="PTHR45398:SF1">
    <property type="entry name" value="ENZYME, PUTATIVE (JCVI)-RELATED"/>
    <property type="match status" value="1"/>
</dbReference>
<organism evidence="2 3">
    <name type="scientific">Leeia aquatica</name>
    <dbReference type="NCBI Taxonomy" id="2725557"/>
    <lineage>
        <taxon>Bacteria</taxon>
        <taxon>Pseudomonadati</taxon>
        <taxon>Pseudomonadota</taxon>
        <taxon>Betaproteobacteria</taxon>
        <taxon>Neisseriales</taxon>
        <taxon>Leeiaceae</taxon>
        <taxon>Leeia</taxon>
    </lineage>
</organism>
<dbReference type="EMBL" id="JABAIM010000003">
    <property type="protein sequence ID" value="NLR76103.1"/>
    <property type="molecule type" value="Genomic_DNA"/>
</dbReference>
<evidence type="ECO:0000259" key="1">
    <source>
        <dbReference type="Pfam" id="PF00501"/>
    </source>
</evidence>
<keyword evidence="3" id="KW-1185">Reference proteome</keyword>
<dbReference type="RefSeq" id="WP_168877778.1">
    <property type="nucleotide sequence ID" value="NZ_JABAIM010000003.1"/>
</dbReference>
<sequence>MTLPLLARLAPGLLPDSVVACAGSQRITASVLHEAARQSVRGDGRPRRRLLTAAEPLAFLSALIAALADGDIAVIPPNFQPATLAALQTLPEPTPADVHQIELYTSGSSGEPKCVPKQLDQLLRECDVLEQCWGSQLGRAPVLSTVPVHHVYGLLFRLLWPLRAGRVWDNDVVSEPAGLMERLEALPGAILVSSPSQLSRLPELLRPEQVAGRLKAVFSSGGLLSSMDACRLQQAWQLPVLEVLGSTETGGMAWRDQQQDARWQALPTVFLDANAQGALRVQSPFLPPPGVWQTEDAVRFARDGRFELMGRLDRIVKIAEKRVSLDAMETLLRQHDWVQEAALAPVTLGGRAVLGGVLVPSQLAPLVRTELLSALKTHLLQHYDPVLLPRRWRLCKQLPYNERGKLVQADLVRLLQEPQ</sequence>
<reference evidence="2 3" key="1">
    <citation type="submission" date="2020-04" db="EMBL/GenBank/DDBJ databases">
        <title>Draft genome of Leeia sp. IMCC25680.</title>
        <authorList>
            <person name="Song J."/>
            <person name="Cho J.-C."/>
        </authorList>
    </citation>
    <scope>NUCLEOTIDE SEQUENCE [LARGE SCALE GENOMIC DNA]</scope>
    <source>
        <strain evidence="2 3">IMCC25680</strain>
    </source>
</reference>
<dbReference type="Pfam" id="PF00501">
    <property type="entry name" value="AMP-binding"/>
    <property type="match status" value="1"/>
</dbReference>
<name>A0A847S8L6_9NEIS</name>
<dbReference type="Gene3D" id="3.40.50.12780">
    <property type="entry name" value="N-terminal domain of ligase-like"/>
    <property type="match status" value="1"/>
</dbReference>
<dbReference type="AlphaFoldDB" id="A0A847S8L6"/>
<dbReference type="InterPro" id="IPR042099">
    <property type="entry name" value="ANL_N_sf"/>
</dbReference>
<evidence type="ECO:0000313" key="3">
    <source>
        <dbReference type="Proteomes" id="UP000587991"/>
    </source>
</evidence>
<dbReference type="InterPro" id="IPR000873">
    <property type="entry name" value="AMP-dep_synth/lig_dom"/>
</dbReference>
<feature type="domain" description="AMP-dependent synthetase/ligase" evidence="1">
    <location>
        <begin position="89"/>
        <end position="268"/>
    </location>
</feature>
<proteinExistence type="predicted"/>
<comment type="caution">
    <text evidence="2">The sequence shown here is derived from an EMBL/GenBank/DDBJ whole genome shotgun (WGS) entry which is preliminary data.</text>
</comment>
<dbReference type="Gene3D" id="3.30.300.30">
    <property type="match status" value="1"/>
</dbReference>
<evidence type="ECO:0000313" key="2">
    <source>
        <dbReference type="EMBL" id="NLR76103.1"/>
    </source>
</evidence>
<dbReference type="SUPFAM" id="SSF56801">
    <property type="entry name" value="Acetyl-CoA synthetase-like"/>
    <property type="match status" value="1"/>
</dbReference>
<dbReference type="PANTHER" id="PTHR45398">
    <property type="match status" value="1"/>
</dbReference>
<dbReference type="InterPro" id="IPR045851">
    <property type="entry name" value="AMP-bd_C_sf"/>
</dbReference>
<gene>
    <name evidence="2" type="ORF">HF682_13130</name>
</gene>
<accession>A0A847S8L6</accession>